<dbReference type="InterPro" id="IPR047650">
    <property type="entry name" value="Transpos_IS110"/>
</dbReference>
<evidence type="ECO:0000313" key="4">
    <source>
        <dbReference type="EMBL" id="RED91100.1"/>
    </source>
</evidence>
<sequence length="330" mass="38573">MNFKAFIGIDVSKSHLDISIYGENIHCKLDNNERGFEEMIEWVCKHTHCSLEQVLFAFEHTGLYSLSLSIFLNENQYVFAVIPGLELKRSLGMRRGKNDKVDARAIAEYVYEKREKIKPYVMPDNRQLQLQRLLSYRERLVKERAAFKGRFKEYKSILKRDDHQVLFASHQRMIELQNEEIKKVEDELYRLIEEDPELSNQFKLINSIKGVGPQTALLMIILTQGFKSFNEWRKFASYSGIAPFPYESGTMIRKKKVSHLANKRIKALLTCCAGTAIQFNPEMKLYYQRRISEGKNEMSTLNIVRNKLLSRIFAVVQRGTPYVETYKFAA</sequence>
<evidence type="ECO:0000256" key="1">
    <source>
        <dbReference type="SAM" id="Coils"/>
    </source>
</evidence>
<name>A0A3D9KVF0_MARFU</name>
<keyword evidence="5" id="KW-1185">Reference proteome</keyword>
<dbReference type="InterPro" id="IPR002525">
    <property type="entry name" value="Transp_IS110-like_N"/>
</dbReference>
<feature type="domain" description="Transposase IS116/IS110/IS902 C-terminal" evidence="3">
    <location>
        <begin position="203"/>
        <end position="288"/>
    </location>
</feature>
<accession>A0A3D9KVF0</accession>
<feature type="coiled-coil region" evidence="1">
    <location>
        <begin position="167"/>
        <end position="194"/>
    </location>
</feature>
<dbReference type="AlphaFoldDB" id="A0A3D9KVF0"/>
<dbReference type="PANTHER" id="PTHR33055:SF3">
    <property type="entry name" value="PUTATIVE TRANSPOSASE FOR IS117-RELATED"/>
    <property type="match status" value="1"/>
</dbReference>
<organism evidence="4 5">
    <name type="scientific">Marinoscillum furvescens DSM 4134</name>
    <dbReference type="NCBI Taxonomy" id="1122208"/>
    <lineage>
        <taxon>Bacteria</taxon>
        <taxon>Pseudomonadati</taxon>
        <taxon>Bacteroidota</taxon>
        <taxon>Cytophagia</taxon>
        <taxon>Cytophagales</taxon>
        <taxon>Reichenbachiellaceae</taxon>
        <taxon>Marinoscillum</taxon>
    </lineage>
</organism>
<dbReference type="GO" id="GO:0006313">
    <property type="term" value="P:DNA transposition"/>
    <property type="evidence" value="ECO:0007669"/>
    <property type="project" value="InterPro"/>
</dbReference>
<protein>
    <submittedName>
        <fullName evidence="4">Transposase IS116/IS110/IS902 family protein</fullName>
    </submittedName>
</protein>
<dbReference type="PANTHER" id="PTHR33055">
    <property type="entry name" value="TRANSPOSASE FOR INSERTION SEQUENCE ELEMENT IS1111A"/>
    <property type="match status" value="1"/>
</dbReference>
<dbReference type="Proteomes" id="UP000256779">
    <property type="component" value="Unassembled WGS sequence"/>
</dbReference>
<reference evidence="4 5" key="1">
    <citation type="submission" date="2018-07" db="EMBL/GenBank/DDBJ databases">
        <title>Genomic Encyclopedia of Type Strains, Phase IV (KMG-IV): sequencing the most valuable type-strain genomes for metagenomic binning, comparative biology and taxonomic classification.</title>
        <authorList>
            <person name="Goeker M."/>
        </authorList>
    </citation>
    <scope>NUCLEOTIDE SEQUENCE [LARGE SCALE GENOMIC DNA]</scope>
    <source>
        <strain evidence="4 5">DSM 4134</strain>
    </source>
</reference>
<dbReference type="EMBL" id="QREG01000060">
    <property type="protein sequence ID" value="RED91100.1"/>
    <property type="molecule type" value="Genomic_DNA"/>
</dbReference>
<evidence type="ECO:0000259" key="2">
    <source>
        <dbReference type="Pfam" id="PF01548"/>
    </source>
</evidence>
<evidence type="ECO:0000313" key="5">
    <source>
        <dbReference type="Proteomes" id="UP000256779"/>
    </source>
</evidence>
<dbReference type="Pfam" id="PF02371">
    <property type="entry name" value="Transposase_20"/>
    <property type="match status" value="1"/>
</dbReference>
<proteinExistence type="predicted"/>
<dbReference type="GO" id="GO:0003677">
    <property type="term" value="F:DNA binding"/>
    <property type="evidence" value="ECO:0007669"/>
    <property type="project" value="InterPro"/>
</dbReference>
<comment type="caution">
    <text evidence="4">The sequence shown here is derived from an EMBL/GenBank/DDBJ whole genome shotgun (WGS) entry which is preliminary data.</text>
</comment>
<dbReference type="GO" id="GO:0004803">
    <property type="term" value="F:transposase activity"/>
    <property type="evidence" value="ECO:0007669"/>
    <property type="project" value="InterPro"/>
</dbReference>
<dbReference type="Pfam" id="PF01548">
    <property type="entry name" value="DEDD_Tnp_IS110"/>
    <property type="match status" value="1"/>
</dbReference>
<dbReference type="RefSeq" id="WP_115870567.1">
    <property type="nucleotide sequence ID" value="NZ_QREG01000060.1"/>
</dbReference>
<dbReference type="InterPro" id="IPR003346">
    <property type="entry name" value="Transposase_20"/>
</dbReference>
<feature type="domain" description="Transposase IS110-like N-terminal" evidence="2">
    <location>
        <begin position="7"/>
        <end position="152"/>
    </location>
</feature>
<keyword evidence="1" id="KW-0175">Coiled coil</keyword>
<dbReference type="OrthoDB" id="964423at2"/>
<evidence type="ECO:0000259" key="3">
    <source>
        <dbReference type="Pfam" id="PF02371"/>
    </source>
</evidence>
<gene>
    <name evidence="4" type="ORF">C7460_1601</name>
</gene>